<accession>A0ABX0SC16</accession>
<dbReference type="RefSeq" id="WP_167164657.1">
    <property type="nucleotide sequence ID" value="NZ_BAAAOO010000002.1"/>
</dbReference>
<dbReference type="NCBIfam" id="NF033504">
    <property type="entry name" value="Ni_dep_LarA"/>
    <property type="match status" value="1"/>
</dbReference>
<reference evidence="3 4" key="1">
    <citation type="submission" date="2020-02" db="EMBL/GenBank/DDBJ databases">
        <title>Sequencing the genomes of 1000 actinobacteria strains.</title>
        <authorList>
            <person name="Klenk H.-P."/>
        </authorList>
    </citation>
    <scope>NUCLEOTIDE SEQUENCE [LARGE SCALE GENOMIC DNA]</scope>
    <source>
        <strain evidence="3 4">DSM 19609</strain>
    </source>
</reference>
<feature type="domain" description="LarA-like N-terminal" evidence="1">
    <location>
        <begin position="8"/>
        <end position="212"/>
    </location>
</feature>
<proteinExistence type="predicted"/>
<evidence type="ECO:0000259" key="2">
    <source>
        <dbReference type="Pfam" id="PF21113"/>
    </source>
</evidence>
<feature type="domain" description="Lactate racemase C-terminal" evidence="2">
    <location>
        <begin position="271"/>
        <end position="422"/>
    </location>
</feature>
<gene>
    <name evidence="3" type="ORF">FB473_000570</name>
</gene>
<organism evidence="3 4">
    <name type="scientific">Brooklawnia cerclae</name>
    <dbReference type="NCBI Taxonomy" id="349934"/>
    <lineage>
        <taxon>Bacteria</taxon>
        <taxon>Bacillati</taxon>
        <taxon>Actinomycetota</taxon>
        <taxon>Actinomycetes</taxon>
        <taxon>Propionibacteriales</taxon>
        <taxon>Propionibacteriaceae</taxon>
        <taxon>Brooklawnia</taxon>
    </lineage>
</organism>
<dbReference type="PANTHER" id="PTHR33171">
    <property type="entry name" value="LAR_N DOMAIN-CONTAINING PROTEIN"/>
    <property type="match status" value="1"/>
</dbReference>
<dbReference type="Gene3D" id="3.90.226.30">
    <property type="match status" value="1"/>
</dbReference>
<protein>
    <submittedName>
        <fullName evidence="3">Nickel-dependent lactate racemase</fullName>
    </submittedName>
</protein>
<dbReference type="InterPro" id="IPR018657">
    <property type="entry name" value="LarA-like_N"/>
</dbReference>
<sequence>MPTVTLPYGKDSIPYQIPDDRFAGELVSHLREYQAPASQADLVAAALANPIGSPRLSELARGKKNVVLIASDHTRPVPSKVIVPQMLAEIRSQNPDADITILIATGCHRGTTRDELVGKFGPQIVQDEKIVVHDCDESEMTHVGQLPSGGDLVVNRIAVDADLLVAEGFIEPHFFAGYSGGRKSVLPGVASRTTVLYNHNAAFIASDKARTGVLDGNPIHADMLYAARTVGLAFICNVVINEDKEVVYAVAGDADEAHRTGCRFLASKCQVDAAEADIVISTNGGYPLDQNIYQAVKGMTAAEACVRPGGVVVMLAKSNDGHGGEEFYRTFRDEKDLGRLTSTFLSTPKDETRVDQWESQILARVLTKASVVYVSDAPAEMVTDMHMTPAHSVEEGVTKAEQILRDQRASIVAIPDGVAVMVV</sequence>
<comment type="caution">
    <text evidence="3">The sequence shown here is derived from an EMBL/GenBank/DDBJ whole genome shotgun (WGS) entry which is preliminary data.</text>
</comment>
<keyword evidence="4" id="KW-1185">Reference proteome</keyword>
<dbReference type="EMBL" id="JAAMOZ010000001">
    <property type="protein sequence ID" value="NIH55925.1"/>
    <property type="molecule type" value="Genomic_DNA"/>
</dbReference>
<dbReference type="InterPro" id="IPR043166">
    <property type="entry name" value="LarA-like_C"/>
</dbReference>
<dbReference type="InterPro" id="IPR047926">
    <property type="entry name" value="Ni_dep_LarA"/>
</dbReference>
<dbReference type="InterPro" id="IPR048068">
    <property type="entry name" value="LarA-like"/>
</dbReference>
<evidence type="ECO:0000313" key="3">
    <source>
        <dbReference type="EMBL" id="NIH55925.1"/>
    </source>
</evidence>
<name>A0ABX0SC16_9ACTN</name>
<evidence type="ECO:0000313" key="4">
    <source>
        <dbReference type="Proteomes" id="UP000749311"/>
    </source>
</evidence>
<dbReference type="InterPro" id="IPR048520">
    <property type="entry name" value="LarA_C"/>
</dbReference>
<dbReference type="Pfam" id="PF21113">
    <property type="entry name" value="LarA_C"/>
    <property type="match status" value="1"/>
</dbReference>
<dbReference type="Pfam" id="PF09861">
    <property type="entry name" value="Lar_N"/>
    <property type="match status" value="1"/>
</dbReference>
<dbReference type="Proteomes" id="UP000749311">
    <property type="component" value="Unassembled WGS sequence"/>
</dbReference>
<dbReference type="PANTHER" id="PTHR33171:SF17">
    <property type="entry name" value="LARA-LIKE N-TERMINAL DOMAIN-CONTAINING PROTEIN"/>
    <property type="match status" value="1"/>
</dbReference>
<dbReference type="Gene3D" id="3.40.50.11440">
    <property type="match status" value="1"/>
</dbReference>
<evidence type="ECO:0000259" key="1">
    <source>
        <dbReference type="Pfam" id="PF09861"/>
    </source>
</evidence>